<dbReference type="InterPro" id="IPR011990">
    <property type="entry name" value="TPR-like_helical_dom_sf"/>
</dbReference>
<comment type="caution">
    <text evidence="5">The sequence shown here is derived from an EMBL/GenBank/DDBJ whole genome shotgun (WGS) entry which is preliminary data.</text>
</comment>
<dbReference type="PANTHER" id="PTHR46035">
    <property type="entry name" value="TETRATRICOPEPTIDE REPEAT PROTEIN 4"/>
    <property type="match status" value="1"/>
</dbReference>
<evidence type="ECO:0000313" key="5">
    <source>
        <dbReference type="EMBL" id="KAG0556685.1"/>
    </source>
</evidence>
<dbReference type="AlphaFoldDB" id="A0A8T0GD91"/>
<dbReference type="InterPro" id="IPR019734">
    <property type="entry name" value="TPR_rpt"/>
</dbReference>
<dbReference type="GO" id="GO:0051879">
    <property type="term" value="F:Hsp90 protein binding"/>
    <property type="evidence" value="ECO:0007669"/>
    <property type="project" value="InterPro"/>
</dbReference>
<sequence length="353" mass="40163">MALFMPQGTIAETDAEKADIDAIEALKESSSIEYKEEGNKFVKMGKKHYAEAVDCYTRAIDQNIRDPQHNSVCYANRAHVNLLLGNNRRAYEDAEEAIKLNQANVKAYFRGAKAALALKLIPEALNIAEKGLQIDPSNIELEKIGDKAKAIQDEEDAKKKRDLEALERSEKLATLLEGRNVKVGKATYNHLTEGRKPWVDKSAMMHWPVLFVHAEVMVSDFIEDFFEMDTFGGHLDIAYGDDAPSLVWDTRHEYTRKRVELYYLSNAGRSLSRKQVVHWLLENDVGRQFQNTNYDDDSDDYKKQRWVKVDERATLYSVLSRPDHIVSGIPVFFVIATGTSFHKTFLSGGWSLP</sequence>
<dbReference type="GO" id="GO:0030544">
    <property type="term" value="F:Hsp70 protein binding"/>
    <property type="evidence" value="ECO:0007669"/>
    <property type="project" value="TreeGrafter"/>
</dbReference>
<organism evidence="5 6">
    <name type="scientific">Ceratodon purpureus</name>
    <name type="common">Fire moss</name>
    <name type="synonym">Dicranum purpureum</name>
    <dbReference type="NCBI Taxonomy" id="3225"/>
    <lineage>
        <taxon>Eukaryota</taxon>
        <taxon>Viridiplantae</taxon>
        <taxon>Streptophyta</taxon>
        <taxon>Embryophyta</taxon>
        <taxon>Bryophyta</taxon>
        <taxon>Bryophytina</taxon>
        <taxon>Bryopsida</taxon>
        <taxon>Dicranidae</taxon>
        <taxon>Pseudoditrichales</taxon>
        <taxon>Ditrichaceae</taxon>
        <taxon>Ceratodon</taxon>
    </lineage>
</organism>
<dbReference type="GO" id="GO:0005634">
    <property type="term" value="C:nucleus"/>
    <property type="evidence" value="ECO:0007669"/>
    <property type="project" value="TreeGrafter"/>
</dbReference>
<proteinExistence type="inferred from homology"/>
<keyword evidence="1" id="KW-0677">Repeat</keyword>
<dbReference type="PANTHER" id="PTHR46035:SF1">
    <property type="entry name" value="TETRATRICOPEPTIDE REPEAT PROTEIN 4"/>
    <property type="match status" value="1"/>
</dbReference>
<protein>
    <recommendedName>
        <fullName evidence="4">Cns1/TTC4 wheel domain-containing protein</fullName>
    </recommendedName>
</protein>
<dbReference type="Gene3D" id="1.25.40.10">
    <property type="entry name" value="Tetratricopeptide repeat domain"/>
    <property type="match status" value="1"/>
</dbReference>
<keyword evidence="2" id="KW-0802">TPR repeat</keyword>
<dbReference type="GO" id="GO:0005829">
    <property type="term" value="C:cytosol"/>
    <property type="evidence" value="ECO:0007669"/>
    <property type="project" value="TreeGrafter"/>
</dbReference>
<keyword evidence="6" id="KW-1185">Reference proteome</keyword>
<evidence type="ECO:0000313" key="6">
    <source>
        <dbReference type="Proteomes" id="UP000822688"/>
    </source>
</evidence>
<dbReference type="SUPFAM" id="SSF48452">
    <property type="entry name" value="TPR-like"/>
    <property type="match status" value="1"/>
</dbReference>
<dbReference type="CDD" id="cd21377">
    <property type="entry name" value="CTWD_Cns1-like"/>
    <property type="match status" value="1"/>
</dbReference>
<evidence type="ECO:0000256" key="2">
    <source>
        <dbReference type="ARBA" id="ARBA00022803"/>
    </source>
</evidence>
<dbReference type="GO" id="GO:0006457">
    <property type="term" value="P:protein folding"/>
    <property type="evidence" value="ECO:0007669"/>
    <property type="project" value="TreeGrafter"/>
</dbReference>
<evidence type="ECO:0000256" key="1">
    <source>
        <dbReference type="ARBA" id="ARBA00022737"/>
    </source>
</evidence>
<accession>A0A8T0GD91</accession>
<reference evidence="5 6" key="1">
    <citation type="submission" date="2020-06" db="EMBL/GenBank/DDBJ databases">
        <title>WGS assembly of Ceratodon purpureus strain R40.</title>
        <authorList>
            <person name="Carey S.B."/>
            <person name="Jenkins J."/>
            <person name="Shu S."/>
            <person name="Lovell J.T."/>
            <person name="Sreedasyam A."/>
            <person name="Maumus F."/>
            <person name="Tiley G.P."/>
            <person name="Fernandez-Pozo N."/>
            <person name="Barry K."/>
            <person name="Chen C."/>
            <person name="Wang M."/>
            <person name="Lipzen A."/>
            <person name="Daum C."/>
            <person name="Saski C.A."/>
            <person name="Payton A.C."/>
            <person name="Mcbreen J.C."/>
            <person name="Conrad R.E."/>
            <person name="Kollar L.M."/>
            <person name="Olsson S."/>
            <person name="Huttunen S."/>
            <person name="Landis J.B."/>
            <person name="Wickett N.J."/>
            <person name="Johnson M.G."/>
            <person name="Rensing S.A."/>
            <person name="Grimwood J."/>
            <person name="Schmutz J."/>
            <person name="Mcdaniel S.F."/>
        </authorList>
    </citation>
    <scope>NUCLEOTIDE SEQUENCE [LARGE SCALE GENOMIC DNA]</scope>
    <source>
        <strain evidence="5 6">R40</strain>
    </source>
</reference>
<gene>
    <name evidence="5" type="ORF">KC19_11G071800</name>
</gene>
<feature type="domain" description="Cns1/TTC4 wheel" evidence="4">
    <location>
        <begin position="201"/>
        <end position="269"/>
    </location>
</feature>
<dbReference type="EMBL" id="CM026432">
    <property type="protein sequence ID" value="KAG0556685.1"/>
    <property type="molecule type" value="Genomic_DNA"/>
</dbReference>
<comment type="similarity">
    <text evidence="3">Belongs to the TTC4 family.</text>
</comment>
<dbReference type="Proteomes" id="UP000822688">
    <property type="component" value="Chromosome 11"/>
</dbReference>
<evidence type="ECO:0000256" key="3">
    <source>
        <dbReference type="ARBA" id="ARBA00023602"/>
    </source>
</evidence>
<evidence type="ECO:0000259" key="4">
    <source>
        <dbReference type="Pfam" id="PF18972"/>
    </source>
</evidence>
<name>A0A8T0GD91_CERPU</name>
<dbReference type="SMART" id="SM00028">
    <property type="entry name" value="TPR"/>
    <property type="match status" value="3"/>
</dbReference>
<dbReference type="Pfam" id="PF18972">
    <property type="entry name" value="Wheel"/>
    <property type="match status" value="1"/>
</dbReference>
<dbReference type="InterPro" id="IPR044059">
    <property type="entry name" value="Csn1/TTC4_wheel"/>
</dbReference>
<dbReference type="OrthoDB" id="420195at2759"/>